<evidence type="ECO:0000256" key="1">
    <source>
        <dbReference type="ARBA" id="ARBA00023015"/>
    </source>
</evidence>
<proteinExistence type="predicted"/>
<dbReference type="Gene3D" id="1.10.357.10">
    <property type="entry name" value="Tetracycline Repressor, domain 2"/>
    <property type="match status" value="1"/>
</dbReference>
<dbReference type="PROSITE" id="PS50977">
    <property type="entry name" value="HTH_TETR_2"/>
    <property type="match status" value="1"/>
</dbReference>
<keyword evidence="3" id="KW-0804">Transcription</keyword>
<name>A0A7C9IPF7_9RHOB</name>
<evidence type="ECO:0000313" key="7">
    <source>
        <dbReference type="Proteomes" id="UP000480350"/>
    </source>
</evidence>
<keyword evidence="2 4" id="KW-0238">DNA-binding</keyword>
<protein>
    <submittedName>
        <fullName evidence="6">TetR family transcriptional regulator</fullName>
    </submittedName>
</protein>
<dbReference type="InterPro" id="IPR025996">
    <property type="entry name" value="MT1864/Rv1816-like_C"/>
</dbReference>
<dbReference type="EMBL" id="WUPT01000001">
    <property type="protein sequence ID" value="MXQ06823.1"/>
    <property type="molecule type" value="Genomic_DNA"/>
</dbReference>
<dbReference type="InterPro" id="IPR036271">
    <property type="entry name" value="Tet_transcr_reg_TetR-rel_C_sf"/>
</dbReference>
<evidence type="ECO:0000256" key="2">
    <source>
        <dbReference type="ARBA" id="ARBA00023125"/>
    </source>
</evidence>
<sequence>MANKKKYHHGDLRDALLDAIRQLIERDGPDGFSIAEACRMAGVSTAAPYKHFKDRGDMLKGIVLLGMERLYQAMQHAADAHPAGDPLRIVGLGRSYIDFAKAEPGVFRMMFSLAKSGPEDDDLRAAGDAANTLVERIVAEHLGIDPDGEEAKLRAYALWCFVHGHCFLMLDGKLEPGLTVEEEDTLLYLVGRAMLPPREDAG</sequence>
<reference evidence="6 7" key="1">
    <citation type="submission" date="2019-12" db="EMBL/GenBank/DDBJ databases">
        <authorList>
            <person name="Lee S.D."/>
        </authorList>
    </citation>
    <scope>NUCLEOTIDE SEQUENCE [LARGE SCALE GENOMIC DNA]</scope>
    <source>
        <strain evidence="6 7">GH1-50</strain>
    </source>
</reference>
<evidence type="ECO:0000313" key="6">
    <source>
        <dbReference type="EMBL" id="MXQ06823.1"/>
    </source>
</evidence>
<dbReference type="InterPro" id="IPR009057">
    <property type="entry name" value="Homeodomain-like_sf"/>
</dbReference>
<dbReference type="InterPro" id="IPR050109">
    <property type="entry name" value="HTH-type_TetR-like_transc_reg"/>
</dbReference>
<feature type="domain" description="HTH tetR-type" evidence="5">
    <location>
        <begin position="10"/>
        <end position="70"/>
    </location>
</feature>
<dbReference type="AlphaFoldDB" id="A0A7C9IPF7"/>
<dbReference type="GO" id="GO:0003700">
    <property type="term" value="F:DNA-binding transcription factor activity"/>
    <property type="evidence" value="ECO:0007669"/>
    <property type="project" value="TreeGrafter"/>
</dbReference>
<dbReference type="SUPFAM" id="SSF48498">
    <property type="entry name" value="Tetracyclin repressor-like, C-terminal domain"/>
    <property type="match status" value="1"/>
</dbReference>
<reference evidence="6 7" key="2">
    <citation type="submission" date="2020-03" db="EMBL/GenBank/DDBJ databases">
        <title>Kangsaoukella pontilimi gen. nov., sp. nov., a new member of the family Rhodobacteraceae isolated from a tidal mudflat.</title>
        <authorList>
            <person name="Kim I.S."/>
        </authorList>
    </citation>
    <scope>NUCLEOTIDE SEQUENCE [LARGE SCALE GENOMIC DNA]</scope>
    <source>
        <strain evidence="6 7">GH1-50</strain>
    </source>
</reference>
<dbReference type="PANTHER" id="PTHR30055">
    <property type="entry name" value="HTH-TYPE TRANSCRIPTIONAL REGULATOR RUTR"/>
    <property type="match status" value="1"/>
</dbReference>
<gene>
    <name evidence="6" type="ORF">GQ651_03085</name>
</gene>
<evidence type="ECO:0000256" key="3">
    <source>
        <dbReference type="ARBA" id="ARBA00023163"/>
    </source>
</evidence>
<dbReference type="Pfam" id="PF00440">
    <property type="entry name" value="TetR_N"/>
    <property type="match status" value="1"/>
</dbReference>
<dbReference type="RefSeq" id="WP_160762739.1">
    <property type="nucleotide sequence ID" value="NZ_WUPT01000001.1"/>
</dbReference>
<dbReference type="PANTHER" id="PTHR30055:SF220">
    <property type="entry name" value="TETR-FAMILY REGULATORY PROTEIN"/>
    <property type="match status" value="1"/>
</dbReference>
<organism evidence="6 7">
    <name type="scientific">Kangsaoukella pontilimi</name>
    <dbReference type="NCBI Taxonomy" id="2691042"/>
    <lineage>
        <taxon>Bacteria</taxon>
        <taxon>Pseudomonadati</taxon>
        <taxon>Pseudomonadota</taxon>
        <taxon>Alphaproteobacteria</taxon>
        <taxon>Rhodobacterales</taxon>
        <taxon>Paracoccaceae</taxon>
        <taxon>Kangsaoukella</taxon>
    </lineage>
</organism>
<dbReference type="Pfam" id="PF13305">
    <property type="entry name" value="TetR_C_33"/>
    <property type="match status" value="1"/>
</dbReference>
<evidence type="ECO:0000259" key="5">
    <source>
        <dbReference type="PROSITE" id="PS50977"/>
    </source>
</evidence>
<evidence type="ECO:0000256" key="4">
    <source>
        <dbReference type="PROSITE-ProRule" id="PRU00335"/>
    </source>
</evidence>
<dbReference type="SUPFAM" id="SSF46689">
    <property type="entry name" value="Homeodomain-like"/>
    <property type="match status" value="1"/>
</dbReference>
<comment type="caution">
    <text evidence="6">The sequence shown here is derived from an EMBL/GenBank/DDBJ whole genome shotgun (WGS) entry which is preliminary data.</text>
</comment>
<dbReference type="Proteomes" id="UP000480350">
    <property type="component" value="Unassembled WGS sequence"/>
</dbReference>
<dbReference type="InterPro" id="IPR001647">
    <property type="entry name" value="HTH_TetR"/>
</dbReference>
<accession>A0A7C9IPF7</accession>
<keyword evidence="1" id="KW-0805">Transcription regulation</keyword>
<keyword evidence="7" id="KW-1185">Reference proteome</keyword>
<feature type="DNA-binding region" description="H-T-H motif" evidence="4">
    <location>
        <begin position="33"/>
        <end position="52"/>
    </location>
</feature>
<dbReference type="GO" id="GO:0000976">
    <property type="term" value="F:transcription cis-regulatory region binding"/>
    <property type="evidence" value="ECO:0007669"/>
    <property type="project" value="TreeGrafter"/>
</dbReference>